<dbReference type="PANTHER" id="PTHR46193:SF18">
    <property type="entry name" value="HEXITOL PHOSPHATASE B"/>
    <property type="match status" value="1"/>
</dbReference>
<dbReference type="PANTHER" id="PTHR46193">
    <property type="entry name" value="6-PHOSPHOGLUCONATE PHOSPHATASE"/>
    <property type="match status" value="1"/>
</dbReference>
<evidence type="ECO:0000313" key="6">
    <source>
        <dbReference type="EMBL" id="WWQ60266.1"/>
    </source>
</evidence>
<evidence type="ECO:0000256" key="2">
    <source>
        <dbReference type="ARBA" id="ARBA00007958"/>
    </source>
</evidence>
<dbReference type="Pfam" id="PF13419">
    <property type="entry name" value="HAD_2"/>
    <property type="match status" value="1"/>
</dbReference>
<dbReference type="SUPFAM" id="SSF56784">
    <property type="entry name" value="HAD-like"/>
    <property type="match status" value="1"/>
</dbReference>
<evidence type="ECO:0000256" key="1">
    <source>
        <dbReference type="ARBA" id="ARBA00001946"/>
    </source>
</evidence>
<dbReference type="GO" id="GO:0046872">
    <property type="term" value="F:metal ion binding"/>
    <property type="evidence" value="ECO:0007669"/>
    <property type="project" value="UniProtKB-KW"/>
</dbReference>
<dbReference type="SFLD" id="SFLDS00003">
    <property type="entry name" value="Haloacid_Dehalogenase"/>
    <property type="match status" value="1"/>
</dbReference>
<comment type="cofactor">
    <cofactor evidence="1">
        <name>Mg(2+)</name>
        <dbReference type="ChEBI" id="CHEBI:18420"/>
    </cofactor>
</comment>
<protein>
    <submittedName>
        <fullName evidence="6">HAD family phosphatase</fullName>
    </submittedName>
</protein>
<organism evidence="6 7">
    <name type="scientific">Sulfolobus tengchongensis</name>
    <dbReference type="NCBI Taxonomy" id="207809"/>
    <lineage>
        <taxon>Archaea</taxon>
        <taxon>Thermoproteota</taxon>
        <taxon>Thermoprotei</taxon>
        <taxon>Sulfolobales</taxon>
        <taxon>Sulfolobaceae</taxon>
        <taxon>Sulfolobus</taxon>
    </lineage>
</organism>
<dbReference type="InterPro" id="IPR041492">
    <property type="entry name" value="HAD_2"/>
</dbReference>
<dbReference type="AlphaFoldDB" id="A0AAX4L299"/>
<sequence>MKKAVIFDLDGTLANTDEIHKQAWEMALQKLGYDVKIDIRYLLGRKTIDIARILVGDQNAEKLALVKTQIYSELIKTLAKPKPCVYELLAYLKNEKIPIAVVTSSMHKSASEVLKIIEIQPDLLIAGDDVKIGKPDPTPVLEAIRRLNADPKQSMGIGDTIYDVMAYYSAGIKEIFVVRSSVPLNEAEVKRYNAKILNSLCELME</sequence>
<dbReference type="Gene3D" id="1.10.150.240">
    <property type="entry name" value="Putative phosphatase, domain 2"/>
    <property type="match status" value="1"/>
</dbReference>
<dbReference type="RefSeq" id="WP_338600759.1">
    <property type="nucleotide sequence ID" value="NZ_CP146016.1"/>
</dbReference>
<evidence type="ECO:0000256" key="4">
    <source>
        <dbReference type="ARBA" id="ARBA00022842"/>
    </source>
</evidence>
<evidence type="ECO:0000256" key="5">
    <source>
        <dbReference type="ARBA" id="ARBA00023277"/>
    </source>
</evidence>
<dbReference type="InterPro" id="IPR036412">
    <property type="entry name" value="HAD-like_sf"/>
</dbReference>
<dbReference type="GeneID" id="89337623"/>
<keyword evidence="3" id="KW-0479">Metal-binding</keyword>
<gene>
    <name evidence="6" type="ORF">V6M85_12600</name>
</gene>
<comment type="similarity">
    <text evidence="2">Belongs to the HAD-like hydrolase superfamily.</text>
</comment>
<dbReference type="PRINTS" id="PR00413">
    <property type="entry name" value="HADHALOGNASE"/>
</dbReference>
<dbReference type="InterPro" id="IPR006439">
    <property type="entry name" value="HAD-SF_hydro_IA"/>
</dbReference>
<dbReference type="SFLD" id="SFLDG01129">
    <property type="entry name" value="C1.5:_HAD__Beta-PGM__Phosphata"/>
    <property type="match status" value="1"/>
</dbReference>
<reference evidence="6 7" key="1">
    <citation type="submission" date="2024-02" db="EMBL/GenBank/DDBJ databases">
        <title>STSV induces naive adaptation in Sulfolobus.</title>
        <authorList>
            <person name="Xiang X."/>
            <person name="Song M."/>
        </authorList>
    </citation>
    <scope>NUCLEOTIDE SEQUENCE [LARGE SCALE GENOMIC DNA]</scope>
    <source>
        <strain evidence="6 7">RT2</strain>
    </source>
</reference>
<dbReference type="InterPro" id="IPR023214">
    <property type="entry name" value="HAD_sf"/>
</dbReference>
<dbReference type="Gene3D" id="3.40.50.1000">
    <property type="entry name" value="HAD superfamily/HAD-like"/>
    <property type="match status" value="1"/>
</dbReference>
<name>A0AAX4L299_9CREN</name>
<dbReference type="NCBIfam" id="TIGR01549">
    <property type="entry name" value="HAD-SF-IA-v1"/>
    <property type="match status" value="1"/>
</dbReference>
<dbReference type="EMBL" id="CP146016">
    <property type="protein sequence ID" value="WWQ60266.1"/>
    <property type="molecule type" value="Genomic_DNA"/>
</dbReference>
<dbReference type="GO" id="GO:0003824">
    <property type="term" value="F:catalytic activity"/>
    <property type="evidence" value="ECO:0007669"/>
    <property type="project" value="UniProtKB-ARBA"/>
</dbReference>
<evidence type="ECO:0000256" key="3">
    <source>
        <dbReference type="ARBA" id="ARBA00022723"/>
    </source>
</evidence>
<dbReference type="InterPro" id="IPR023198">
    <property type="entry name" value="PGP-like_dom2"/>
</dbReference>
<dbReference type="InterPro" id="IPR051600">
    <property type="entry name" value="Beta-PGM-like"/>
</dbReference>
<proteinExistence type="inferred from homology"/>
<keyword evidence="5" id="KW-0119">Carbohydrate metabolism</keyword>
<keyword evidence="7" id="KW-1185">Reference proteome</keyword>
<keyword evidence="4" id="KW-0460">Magnesium</keyword>
<evidence type="ECO:0000313" key="7">
    <source>
        <dbReference type="Proteomes" id="UP001432202"/>
    </source>
</evidence>
<dbReference type="Proteomes" id="UP001432202">
    <property type="component" value="Chromosome"/>
</dbReference>
<accession>A0AAX4L299</accession>